<proteinExistence type="predicted"/>
<dbReference type="EMBL" id="BAAARE010000027">
    <property type="protein sequence ID" value="GAA2499745.1"/>
    <property type="molecule type" value="Genomic_DNA"/>
</dbReference>
<name>A0ABP5ZKH0_9MICO</name>
<sequence>MEQRTSIDIDAPVSLVWSVMRDVERWSEWTASVRSVRLLDDDLRVGARARVDQPRIPTTVWTVTDLTEGREFTWEARGPGTVTTGVHAVEATGPDTCRATLSITQSGWAGAVLGRGYRTLTERYLAMEAAGLKARSEAAASGPST</sequence>
<dbReference type="SUPFAM" id="SSF55961">
    <property type="entry name" value="Bet v1-like"/>
    <property type="match status" value="1"/>
</dbReference>
<dbReference type="InterPro" id="IPR019587">
    <property type="entry name" value="Polyketide_cyclase/dehydratase"/>
</dbReference>
<organism evidence="1 2">
    <name type="scientific">Terrabacter carboxydivorans</name>
    <dbReference type="NCBI Taxonomy" id="619730"/>
    <lineage>
        <taxon>Bacteria</taxon>
        <taxon>Bacillati</taxon>
        <taxon>Actinomycetota</taxon>
        <taxon>Actinomycetes</taxon>
        <taxon>Micrococcales</taxon>
        <taxon>Intrasporangiaceae</taxon>
        <taxon>Terrabacter</taxon>
    </lineage>
</organism>
<evidence type="ECO:0000313" key="1">
    <source>
        <dbReference type="EMBL" id="GAA2499745.1"/>
    </source>
</evidence>
<protein>
    <recommendedName>
        <fullName evidence="3">Polyketide cyclase</fullName>
    </recommendedName>
</protein>
<dbReference type="RefSeq" id="WP_344257112.1">
    <property type="nucleotide sequence ID" value="NZ_BAAARE010000027.1"/>
</dbReference>
<dbReference type="Proteomes" id="UP001500730">
    <property type="component" value="Unassembled WGS sequence"/>
</dbReference>
<gene>
    <name evidence="1" type="ORF">GCM10009858_42570</name>
</gene>
<comment type="caution">
    <text evidence="1">The sequence shown here is derived from an EMBL/GenBank/DDBJ whole genome shotgun (WGS) entry which is preliminary data.</text>
</comment>
<reference evidence="2" key="1">
    <citation type="journal article" date="2019" name="Int. J. Syst. Evol. Microbiol.">
        <title>The Global Catalogue of Microorganisms (GCM) 10K type strain sequencing project: providing services to taxonomists for standard genome sequencing and annotation.</title>
        <authorList>
            <consortium name="The Broad Institute Genomics Platform"/>
            <consortium name="The Broad Institute Genome Sequencing Center for Infectious Disease"/>
            <person name="Wu L."/>
            <person name="Ma J."/>
        </authorList>
    </citation>
    <scope>NUCLEOTIDE SEQUENCE [LARGE SCALE GENOMIC DNA]</scope>
    <source>
        <strain evidence="2">JCM 16259</strain>
    </source>
</reference>
<dbReference type="InterPro" id="IPR023393">
    <property type="entry name" value="START-like_dom_sf"/>
</dbReference>
<accession>A0ABP5ZKH0</accession>
<dbReference type="Pfam" id="PF10604">
    <property type="entry name" value="Polyketide_cyc2"/>
    <property type="match status" value="1"/>
</dbReference>
<evidence type="ECO:0000313" key="2">
    <source>
        <dbReference type="Proteomes" id="UP001500730"/>
    </source>
</evidence>
<dbReference type="Gene3D" id="3.30.530.20">
    <property type="match status" value="1"/>
</dbReference>
<evidence type="ECO:0008006" key="3">
    <source>
        <dbReference type="Google" id="ProtNLM"/>
    </source>
</evidence>
<keyword evidence="2" id="KW-1185">Reference proteome</keyword>